<sequence>MDGARVVVSLLKNVPGPAEGVAALEQSLAKAREDMESRSAA</sequence>
<reference evidence="2" key="1">
    <citation type="submission" date="2020-05" db="EMBL/GenBank/DDBJ databases">
        <title>Frigoriglobus tundricola gen. nov., sp. nov., a psychrotolerant cellulolytic planctomycete of the family Gemmataceae with two divergent copies of 16S rRNA gene.</title>
        <authorList>
            <person name="Kulichevskaya I.S."/>
            <person name="Ivanova A.A."/>
            <person name="Naumoff D.G."/>
            <person name="Beletsky A.V."/>
            <person name="Rijpstra W.I.C."/>
            <person name="Sinninghe Damste J.S."/>
            <person name="Mardanov A.V."/>
            <person name="Ravin N.V."/>
            <person name="Dedysh S.N."/>
        </authorList>
    </citation>
    <scope>NUCLEOTIDE SEQUENCE [LARGE SCALE GENOMIC DNA]</scope>
    <source>
        <strain evidence="2">PL17</strain>
    </source>
</reference>
<dbReference type="Proteomes" id="UP000503447">
    <property type="component" value="Chromosome"/>
</dbReference>
<keyword evidence="2" id="KW-1185">Reference proteome</keyword>
<name>A0A6M5YQ36_9BACT</name>
<organism evidence="1 2">
    <name type="scientific">Frigoriglobus tundricola</name>
    <dbReference type="NCBI Taxonomy" id="2774151"/>
    <lineage>
        <taxon>Bacteria</taxon>
        <taxon>Pseudomonadati</taxon>
        <taxon>Planctomycetota</taxon>
        <taxon>Planctomycetia</taxon>
        <taxon>Gemmatales</taxon>
        <taxon>Gemmataceae</taxon>
        <taxon>Frigoriglobus</taxon>
    </lineage>
</organism>
<gene>
    <name evidence="1" type="ORF">FTUN_2962</name>
</gene>
<evidence type="ECO:0000313" key="1">
    <source>
        <dbReference type="EMBL" id="QJW95413.1"/>
    </source>
</evidence>
<dbReference type="AlphaFoldDB" id="A0A6M5YQ36"/>
<accession>A0A6M5YQ36</accession>
<evidence type="ECO:0000313" key="2">
    <source>
        <dbReference type="Proteomes" id="UP000503447"/>
    </source>
</evidence>
<proteinExistence type="predicted"/>
<protein>
    <submittedName>
        <fullName evidence="1">Uncharacterized protein</fullName>
    </submittedName>
</protein>
<dbReference type="KEGG" id="ftj:FTUN_2962"/>
<dbReference type="EMBL" id="CP053452">
    <property type="protein sequence ID" value="QJW95413.1"/>
    <property type="molecule type" value="Genomic_DNA"/>
</dbReference>